<dbReference type="InParanoid" id="S8EJK4"/>
<evidence type="ECO:0000313" key="1">
    <source>
        <dbReference type="EMBL" id="EPT04418.1"/>
    </source>
</evidence>
<evidence type="ECO:0000313" key="2">
    <source>
        <dbReference type="Proteomes" id="UP000015241"/>
    </source>
</evidence>
<dbReference type="AlphaFoldDB" id="S8EJK4"/>
<evidence type="ECO:0008006" key="3">
    <source>
        <dbReference type="Google" id="ProtNLM"/>
    </source>
</evidence>
<reference evidence="1 2" key="1">
    <citation type="journal article" date="2012" name="Science">
        <title>The Paleozoic origin of enzymatic lignin decomposition reconstructed from 31 fungal genomes.</title>
        <authorList>
            <person name="Floudas D."/>
            <person name="Binder M."/>
            <person name="Riley R."/>
            <person name="Barry K."/>
            <person name="Blanchette R.A."/>
            <person name="Henrissat B."/>
            <person name="Martinez A.T."/>
            <person name="Otillar R."/>
            <person name="Spatafora J.W."/>
            <person name="Yadav J.S."/>
            <person name="Aerts A."/>
            <person name="Benoit I."/>
            <person name="Boyd A."/>
            <person name="Carlson A."/>
            <person name="Copeland A."/>
            <person name="Coutinho P.M."/>
            <person name="de Vries R.P."/>
            <person name="Ferreira P."/>
            <person name="Findley K."/>
            <person name="Foster B."/>
            <person name="Gaskell J."/>
            <person name="Glotzer D."/>
            <person name="Gorecki P."/>
            <person name="Heitman J."/>
            <person name="Hesse C."/>
            <person name="Hori C."/>
            <person name="Igarashi K."/>
            <person name="Jurgens J.A."/>
            <person name="Kallen N."/>
            <person name="Kersten P."/>
            <person name="Kohler A."/>
            <person name="Kuees U."/>
            <person name="Kumar T.K.A."/>
            <person name="Kuo A."/>
            <person name="LaButti K."/>
            <person name="Larrondo L.F."/>
            <person name="Lindquist E."/>
            <person name="Ling A."/>
            <person name="Lombard V."/>
            <person name="Lucas S."/>
            <person name="Lundell T."/>
            <person name="Martin R."/>
            <person name="McLaughlin D.J."/>
            <person name="Morgenstern I."/>
            <person name="Morin E."/>
            <person name="Murat C."/>
            <person name="Nagy L.G."/>
            <person name="Nolan M."/>
            <person name="Ohm R.A."/>
            <person name="Patyshakuliyeva A."/>
            <person name="Rokas A."/>
            <person name="Ruiz-Duenas F.J."/>
            <person name="Sabat G."/>
            <person name="Salamov A."/>
            <person name="Samejima M."/>
            <person name="Schmutz J."/>
            <person name="Slot J.C."/>
            <person name="St John F."/>
            <person name="Stenlid J."/>
            <person name="Sun H."/>
            <person name="Sun S."/>
            <person name="Syed K."/>
            <person name="Tsang A."/>
            <person name="Wiebenga A."/>
            <person name="Young D."/>
            <person name="Pisabarro A."/>
            <person name="Eastwood D.C."/>
            <person name="Martin F."/>
            <person name="Cullen D."/>
            <person name="Grigoriev I.V."/>
            <person name="Hibbett D.S."/>
        </authorList>
    </citation>
    <scope>NUCLEOTIDE SEQUENCE</scope>
    <source>
        <strain evidence="2">FP-58527</strain>
    </source>
</reference>
<organism evidence="1 2">
    <name type="scientific">Fomitopsis schrenkii</name>
    <name type="common">Brown rot fungus</name>
    <dbReference type="NCBI Taxonomy" id="2126942"/>
    <lineage>
        <taxon>Eukaryota</taxon>
        <taxon>Fungi</taxon>
        <taxon>Dikarya</taxon>
        <taxon>Basidiomycota</taxon>
        <taxon>Agaricomycotina</taxon>
        <taxon>Agaricomycetes</taxon>
        <taxon>Polyporales</taxon>
        <taxon>Fomitopsis</taxon>
    </lineage>
</organism>
<protein>
    <recommendedName>
        <fullName evidence="3">ATP-dependent DNA helicase</fullName>
    </recommendedName>
</protein>
<dbReference type="eggNOG" id="KOG0987">
    <property type="taxonomic scope" value="Eukaryota"/>
</dbReference>
<dbReference type="STRING" id="743788.S8EJK4"/>
<dbReference type="PANTHER" id="PTHR47642">
    <property type="entry name" value="ATP-DEPENDENT DNA HELICASE"/>
    <property type="match status" value="1"/>
</dbReference>
<name>S8EJK4_FOMSC</name>
<dbReference type="Proteomes" id="UP000015241">
    <property type="component" value="Unassembled WGS sequence"/>
</dbReference>
<keyword evidence="2" id="KW-1185">Reference proteome</keyword>
<sequence>MQHCAFWRYTVLSGDFCQLPPVPDRDEHGASIPATFAFEAESWKSCMQKLVILRHVFRQSDQKFIDMLNSVRFGRVTPQITADFMKLSRRVIYSDGIEPTDLCPTRQEADSINIARLNRLNGPQFNYPAADQEGVDEKYKPYPPYRVNAALGRLVAPKDITLKASVVVFD</sequence>
<dbReference type="OrthoDB" id="432234at2759"/>
<dbReference type="InterPro" id="IPR051055">
    <property type="entry name" value="PIF1_helicase"/>
</dbReference>
<gene>
    <name evidence="1" type="ORF">FOMPIDRAFT_1157614</name>
</gene>
<proteinExistence type="predicted"/>
<dbReference type="EMBL" id="KE504127">
    <property type="protein sequence ID" value="EPT04418.1"/>
    <property type="molecule type" value="Genomic_DNA"/>
</dbReference>
<dbReference type="PANTHER" id="PTHR47642:SF5">
    <property type="entry name" value="ATP-DEPENDENT DNA HELICASE"/>
    <property type="match status" value="1"/>
</dbReference>
<dbReference type="HOGENOM" id="CLU_129093_0_0_1"/>
<dbReference type="SUPFAM" id="SSF52540">
    <property type="entry name" value="P-loop containing nucleoside triphosphate hydrolases"/>
    <property type="match status" value="1"/>
</dbReference>
<dbReference type="InterPro" id="IPR027417">
    <property type="entry name" value="P-loop_NTPase"/>
</dbReference>
<accession>S8EJK4</accession>